<evidence type="ECO:0000313" key="3">
    <source>
        <dbReference type="EMBL" id="GAA4361855.1"/>
    </source>
</evidence>
<organism evidence="3 4">
    <name type="scientific">Kangiella marina</name>
    <dbReference type="NCBI Taxonomy" id="1079178"/>
    <lineage>
        <taxon>Bacteria</taxon>
        <taxon>Pseudomonadati</taxon>
        <taxon>Pseudomonadota</taxon>
        <taxon>Gammaproteobacteria</taxon>
        <taxon>Kangiellales</taxon>
        <taxon>Kangiellaceae</taxon>
        <taxon>Kangiella</taxon>
    </lineage>
</organism>
<dbReference type="InterPro" id="IPR004046">
    <property type="entry name" value="GST_C"/>
</dbReference>
<evidence type="ECO:0000259" key="1">
    <source>
        <dbReference type="PROSITE" id="PS50404"/>
    </source>
</evidence>
<accession>A0ABP8ILV8</accession>
<gene>
    <name evidence="3" type="ORF">GCM10023151_15590</name>
</gene>
<dbReference type="RefSeq" id="WP_345292644.1">
    <property type="nucleotide sequence ID" value="NZ_BAABFV010000001.1"/>
</dbReference>
<dbReference type="SFLD" id="SFLDG01151">
    <property type="entry name" value="Main.2:_Nu-like"/>
    <property type="match status" value="1"/>
</dbReference>
<proteinExistence type="predicted"/>
<dbReference type="InterPro" id="IPR010987">
    <property type="entry name" value="Glutathione-S-Trfase_C-like"/>
</dbReference>
<dbReference type="Gene3D" id="3.40.30.10">
    <property type="entry name" value="Glutaredoxin"/>
    <property type="match status" value="1"/>
</dbReference>
<reference evidence="4" key="1">
    <citation type="journal article" date="2019" name="Int. J. Syst. Evol. Microbiol.">
        <title>The Global Catalogue of Microorganisms (GCM) 10K type strain sequencing project: providing services to taxonomists for standard genome sequencing and annotation.</title>
        <authorList>
            <consortium name="The Broad Institute Genomics Platform"/>
            <consortium name="The Broad Institute Genome Sequencing Center for Infectious Disease"/>
            <person name="Wu L."/>
            <person name="Ma J."/>
        </authorList>
    </citation>
    <scope>NUCLEOTIDE SEQUENCE [LARGE SCALE GENOMIC DNA]</scope>
    <source>
        <strain evidence="4">JCM 17728</strain>
    </source>
</reference>
<keyword evidence="4" id="KW-1185">Reference proteome</keyword>
<feature type="domain" description="GST C-terminal" evidence="2">
    <location>
        <begin position="83"/>
        <end position="198"/>
    </location>
</feature>
<protein>
    <submittedName>
        <fullName evidence="3">Glutathione S-transferase family protein</fullName>
    </submittedName>
</protein>
<dbReference type="Gene3D" id="1.20.1050.10">
    <property type="match status" value="1"/>
</dbReference>
<dbReference type="CDD" id="cd03056">
    <property type="entry name" value="GST_N_4"/>
    <property type="match status" value="1"/>
</dbReference>
<dbReference type="InterPro" id="IPR040079">
    <property type="entry name" value="Glutathione_S-Trfase"/>
</dbReference>
<dbReference type="Pfam" id="PF13417">
    <property type="entry name" value="GST_N_3"/>
    <property type="match status" value="1"/>
</dbReference>
<comment type="caution">
    <text evidence="3">The sequence shown here is derived from an EMBL/GenBank/DDBJ whole genome shotgun (WGS) entry which is preliminary data.</text>
</comment>
<dbReference type="Pfam" id="PF00043">
    <property type="entry name" value="GST_C"/>
    <property type="match status" value="1"/>
</dbReference>
<dbReference type="SUPFAM" id="SSF47616">
    <property type="entry name" value="GST C-terminal domain-like"/>
    <property type="match status" value="1"/>
</dbReference>
<dbReference type="PANTHER" id="PTHR44051:SF2">
    <property type="entry name" value="HYPOTHETICAL GLUTATHIONE S-TRANSFERASE LIKE PROTEIN"/>
    <property type="match status" value="1"/>
</dbReference>
<evidence type="ECO:0000259" key="2">
    <source>
        <dbReference type="PROSITE" id="PS50405"/>
    </source>
</evidence>
<dbReference type="SFLD" id="SFLDS00019">
    <property type="entry name" value="Glutathione_Transferase_(cytos"/>
    <property type="match status" value="1"/>
</dbReference>
<dbReference type="PROSITE" id="PS50405">
    <property type="entry name" value="GST_CTER"/>
    <property type="match status" value="1"/>
</dbReference>
<dbReference type="SUPFAM" id="SSF52833">
    <property type="entry name" value="Thioredoxin-like"/>
    <property type="match status" value="1"/>
</dbReference>
<dbReference type="PANTHER" id="PTHR44051">
    <property type="entry name" value="GLUTATHIONE S-TRANSFERASE-RELATED"/>
    <property type="match status" value="1"/>
</dbReference>
<feature type="domain" description="GST N-terminal" evidence="1">
    <location>
        <begin position="1"/>
        <end position="81"/>
    </location>
</feature>
<evidence type="ECO:0000313" key="4">
    <source>
        <dbReference type="Proteomes" id="UP001501011"/>
    </source>
</evidence>
<dbReference type="PROSITE" id="PS50404">
    <property type="entry name" value="GST_NTER"/>
    <property type="match status" value="1"/>
</dbReference>
<name>A0ABP8ILV8_9GAMM</name>
<dbReference type="InterPro" id="IPR004045">
    <property type="entry name" value="Glutathione_S-Trfase_N"/>
</dbReference>
<dbReference type="SFLD" id="SFLDG00358">
    <property type="entry name" value="Main_(cytGST)"/>
    <property type="match status" value="1"/>
</dbReference>
<dbReference type="InterPro" id="IPR036282">
    <property type="entry name" value="Glutathione-S-Trfase_C_sf"/>
</dbReference>
<dbReference type="Proteomes" id="UP001501011">
    <property type="component" value="Unassembled WGS sequence"/>
</dbReference>
<dbReference type="InterPro" id="IPR036249">
    <property type="entry name" value="Thioredoxin-like_sf"/>
</dbReference>
<sequence length="198" mass="23009">MKVYGDTRSGNCYKTQLIMSLLDIEHEWVHINILKGDNLSDEFQAKNPNGKIPVLELDDGRFISESNAIINYLAAGSTYYPSDRFAHAEVLQWQFFEQYSHEPYIAVARFIAKYLGMPAERRDEFVSKQEGGYKALKVMEQHLNKHDYFVNNRLTTADMALFAYTHVADEGGFELNQYPAIQRWIKRIQSEPKFIPME</sequence>
<dbReference type="EMBL" id="BAABFV010000001">
    <property type="protein sequence ID" value="GAA4361855.1"/>
    <property type="molecule type" value="Genomic_DNA"/>
</dbReference>